<comment type="caution">
    <text evidence="1">The sequence shown here is derived from an EMBL/GenBank/DDBJ whole genome shotgun (WGS) entry which is preliminary data.</text>
</comment>
<dbReference type="EMBL" id="JBHTHX010001453">
    <property type="protein sequence ID" value="MFD0888703.1"/>
    <property type="molecule type" value="Genomic_DNA"/>
</dbReference>
<feature type="non-terminal residue" evidence="1">
    <location>
        <position position="80"/>
    </location>
</feature>
<evidence type="ECO:0000313" key="2">
    <source>
        <dbReference type="Proteomes" id="UP001597024"/>
    </source>
</evidence>
<keyword evidence="2" id="KW-1185">Reference proteome</keyword>
<gene>
    <name evidence="1" type="ORF">ACFQ08_29555</name>
</gene>
<dbReference type="Proteomes" id="UP001597024">
    <property type="component" value="Unassembled WGS sequence"/>
</dbReference>
<sequence>MDAISNVPAPVNEPVLGYAPGSPERSALENRVKELAGVQLDLTMTIGGEQRMGGGALLDVVQPHNHASVLGRTAEATADD</sequence>
<protein>
    <submittedName>
        <fullName evidence="1">1-pyrroline-5-carboxylate dehydrogenase</fullName>
    </submittedName>
</protein>
<evidence type="ECO:0000313" key="1">
    <source>
        <dbReference type="EMBL" id="MFD0888703.1"/>
    </source>
</evidence>
<proteinExistence type="predicted"/>
<dbReference type="Gene3D" id="3.40.605.10">
    <property type="entry name" value="Aldehyde Dehydrogenase, Chain A, domain 1"/>
    <property type="match status" value="1"/>
</dbReference>
<organism evidence="1 2">
    <name type="scientific">Streptosporangium algeriense</name>
    <dbReference type="NCBI Taxonomy" id="1682748"/>
    <lineage>
        <taxon>Bacteria</taxon>
        <taxon>Bacillati</taxon>
        <taxon>Actinomycetota</taxon>
        <taxon>Actinomycetes</taxon>
        <taxon>Streptosporangiales</taxon>
        <taxon>Streptosporangiaceae</taxon>
        <taxon>Streptosporangium</taxon>
    </lineage>
</organism>
<reference evidence="2" key="1">
    <citation type="journal article" date="2019" name="Int. J. Syst. Evol. Microbiol.">
        <title>The Global Catalogue of Microorganisms (GCM) 10K type strain sequencing project: providing services to taxonomists for standard genome sequencing and annotation.</title>
        <authorList>
            <consortium name="The Broad Institute Genomics Platform"/>
            <consortium name="The Broad Institute Genome Sequencing Center for Infectious Disease"/>
            <person name="Wu L."/>
            <person name="Ma J."/>
        </authorList>
    </citation>
    <scope>NUCLEOTIDE SEQUENCE [LARGE SCALE GENOMIC DNA]</scope>
    <source>
        <strain evidence="2">CCUG 62974</strain>
    </source>
</reference>
<name>A0ABW3DY24_9ACTN</name>
<accession>A0ABW3DY24</accession>
<dbReference type="InterPro" id="IPR016162">
    <property type="entry name" value="Ald_DH_N"/>
</dbReference>